<gene>
    <name evidence="5" type="ORF">B0T15DRAFT_538577</name>
</gene>
<protein>
    <submittedName>
        <fullName evidence="5">Caleosin related protein-domain-containing protein</fullName>
    </submittedName>
</protein>
<comment type="similarity">
    <text evidence="1">Belongs to the caleosin family.</text>
</comment>
<feature type="compositionally biased region" description="Polar residues" evidence="2">
    <location>
        <begin position="16"/>
        <end position="29"/>
    </location>
</feature>
<feature type="transmembrane region" description="Helical" evidence="3">
    <location>
        <begin position="130"/>
        <end position="150"/>
    </location>
</feature>
<name>A0AAJ0GMY0_9PEZI</name>
<dbReference type="Proteomes" id="UP001273166">
    <property type="component" value="Unassembled WGS sequence"/>
</dbReference>
<dbReference type="PROSITE" id="PS50222">
    <property type="entry name" value="EF_HAND_2"/>
    <property type="match status" value="1"/>
</dbReference>
<evidence type="ECO:0000259" key="4">
    <source>
        <dbReference type="PROSITE" id="PS50222"/>
    </source>
</evidence>
<evidence type="ECO:0000313" key="6">
    <source>
        <dbReference type="Proteomes" id="UP001273166"/>
    </source>
</evidence>
<accession>A0AAJ0GMY0</accession>
<proteinExistence type="inferred from homology"/>
<dbReference type="Pfam" id="PF05042">
    <property type="entry name" value="Caleosin"/>
    <property type="match status" value="1"/>
</dbReference>
<reference evidence="5" key="1">
    <citation type="journal article" date="2023" name="Mol. Phylogenet. Evol.">
        <title>Genome-scale phylogeny and comparative genomics of the fungal order Sordariales.</title>
        <authorList>
            <person name="Hensen N."/>
            <person name="Bonometti L."/>
            <person name="Westerberg I."/>
            <person name="Brannstrom I.O."/>
            <person name="Guillou S."/>
            <person name="Cros-Aarteil S."/>
            <person name="Calhoun S."/>
            <person name="Haridas S."/>
            <person name="Kuo A."/>
            <person name="Mondo S."/>
            <person name="Pangilinan J."/>
            <person name="Riley R."/>
            <person name="LaButti K."/>
            <person name="Andreopoulos B."/>
            <person name="Lipzen A."/>
            <person name="Chen C."/>
            <person name="Yan M."/>
            <person name="Daum C."/>
            <person name="Ng V."/>
            <person name="Clum A."/>
            <person name="Steindorff A."/>
            <person name="Ohm R.A."/>
            <person name="Martin F."/>
            <person name="Silar P."/>
            <person name="Natvig D.O."/>
            <person name="Lalanne C."/>
            <person name="Gautier V."/>
            <person name="Ament-Velasquez S.L."/>
            <person name="Kruys A."/>
            <person name="Hutchinson M.I."/>
            <person name="Powell A.J."/>
            <person name="Barry K."/>
            <person name="Miller A.N."/>
            <person name="Grigoriev I.V."/>
            <person name="Debuchy R."/>
            <person name="Gladieux P."/>
            <person name="Hiltunen Thoren M."/>
            <person name="Johannesson H."/>
        </authorList>
    </citation>
    <scope>NUCLEOTIDE SEQUENCE</scope>
    <source>
        <strain evidence="5">CBS 333.67</strain>
    </source>
</reference>
<dbReference type="PANTHER" id="PTHR31495:SF0">
    <property type="entry name" value="BINDING PROTEIN CALEOSIN, PUTATIVE (AFU_ORTHOLOGUE AFUA_5G13750)-RELATED"/>
    <property type="match status" value="1"/>
</dbReference>
<evidence type="ECO:0000256" key="3">
    <source>
        <dbReference type="SAM" id="Phobius"/>
    </source>
</evidence>
<feature type="domain" description="EF-hand" evidence="4">
    <location>
        <begin position="189"/>
        <end position="224"/>
    </location>
</feature>
<evidence type="ECO:0000256" key="1">
    <source>
        <dbReference type="ARBA" id="ARBA00006765"/>
    </source>
</evidence>
<organism evidence="5 6">
    <name type="scientific">Chaetomium strumarium</name>
    <dbReference type="NCBI Taxonomy" id="1170767"/>
    <lineage>
        <taxon>Eukaryota</taxon>
        <taxon>Fungi</taxon>
        <taxon>Dikarya</taxon>
        <taxon>Ascomycota</taxon>
        <taxon>Pezizomycotina</taxon>
        <taxon>Sordariomycetes</taxon>
        <taxon>Sordariomycetidae</taxon>
        <taxon>Sordariales</taxon>
        <taxon>Chaetomiaceae</taxon>
        <taxon>Chaetomium</taxon>
    </lineage>
</organism>
<dbReference type="InterPro" id="IPR007736">
    <property type="entry name" value="Caleosin-related"/>
</dbReference>
<reference evidence="5" key="2">
    <citation type="submission" date="2023-06" db="EMBL/GenBank/DDBJ databases">
        <authorList>
            <consortium name="Lawrence Berkeley National Laboratory"/>
            <person name="Mondo S.J."/>
            <person name="Hensen N."/>
            <person name="Bonometti L."/>
            <person name="Westerberg I."/>
            <person name="Brannstrom I.O."/>
            <person name="Guillou S."/>
            <person name="Cros-Aarteil S."/>
            <person name="Calhoun S."/>
            <person name="Haridas S."/>
            <person name="Kuo A."/>
            <person name="Pangilinan J."/>
            <person name="Riley R."/>
            <person name="Labutti K."/>
            <person name="Andreopoulos B."/>
            <person name="Lipzen A."/>
            <person name="Chen C."/>
            <person name="Yanf M."/>
            <person name="Daum C."/>
            <person name="Ng V."/>
            <person name="Clum A."/>
            <person name="Steindorff A."/>
            <person name="Ohm R."/>
            <person name="Martin F."/>
            <person name="Silar P."/>
            <person name="Natvig D."/>
            <person name="Lalanne C."/>
            <person name="Gautier V."/>
            <person name="Ament-Velasquez S.L."/>
            <person name="Kruys A."/>
            <person name="Hutchinson M.I."/>
            <person name="Powell A.J."/>
            <person name="Barry K."/>
            <person name="Miller A.N."/>
            <person name="Grigoriev I.V."/>
            <person name="Debuchy R."/>
            <person name="Gladieux P."/>
            <person name="Thoren M.H."/>
            <person name="Johannesson H."/>
        </authorList>
    </citation>
    <scope>NUCLEOTIDE SEQUENCE</scope>
    <source>
        <strain evidence="5">CBS 333.67</strain>
    </source>
</reference>
<dbReference type="GO" id="GO:0005509">
    <property type="term" value="F:calcium ion binding"/>
    <property type="evidence" value="ECO:0007669"/>
    <property type="project" value="InterPro"/>
</dbReference>
<dbReference type="EMBL" id="JAUDZG010000006">
    <property type="protein sequence ID" value="KAK3302922.1"/>
    <property type="molecule type" value="Genomic_DNA"/>
</dbReference>
<dbReference type="SUPFAM" id="SSF47473">
    <property type="entry name" value="EF-hand"/>
    <property type="match status" value="1"/>
</dbReference>
<dbReference type="InterPro" id="IPR002048">
    <property type="entry name" value="EF_hand_dom"/>
</dbReference>
<dbReference type="GO" id="GO:0004497">
    <property type="term" value="F:monooxygenase activity"/>
    <property type="evidence" value="ECO:0007669"/>
    <property type="project" value="TreeGrafter"/>
</dbReference>
<dbReference type="GeneID" id="87888518"/>
<keyword evidence="3" id="KW-0812">Transmembrane</keyword>
<keyword evidence="3" id="KW-1133">Transmembrane helix</keyword>
<evidence type="ECO:0000256" key="2">
    <source>
        <dbReference type="SAM" id="MobiDB-lite"/>
    </source>
</evidence>
<dbReference type="PANTHER" id="PTHR31495">
    <property type="entry name" value="PEROXYGENASE 3-RELATED"/>
    <property type="match status" value="1"/>
</dbReference>
<sequence>MGRMKKQKSMGRPRAGSTSSVHSQESGLSGPTVHGGNHNPGGSAVDFAVEAANCPQTIERKQAADADASLPKPSIARANIAVSTAKPEGSVEAEEKFRDFTVLQQHVLFWDRDADGEIYPWDTYTGFRDLGFSILFSLLAMLIINVNFSYPTRLALSWWPDPLFRVYVGGIHKAKHGSDSGTYDKEGRFVPQHFEDMFSKWDVTHSGSLSAGELWRMIKGNRLAADPFGWGAAIFEFGTTWLLVQDNGRVSKEDLRQTYDGTIFWKIKKLREQGKGWHKGFGLRDLAAVLMAGPGKLQGQQILF</sequence>
<evidence type="ECO:0000313" key="5">
    <source>
        <dbReference type="EMBL" id="KAK3302922.1"/>
    </source>
</evidence>
<comment type="caution">
    <text evidence="5">The sequence shown here is derived from an EMBL/GenBank/DDBJ whole genome shotgun (WGS) entry which is preliminary data.</text>
</comment>
<keyword evidence="6" id="KW-1185">Reference proteome</keyword>
<dbReference type="RefSeq" id="XP_062718702.1">
    <property type="nucleotide sequence ID" value="XM_062869689.1"/>
</dbReference>
<feature type="region of interest" description="Disordered" evidence="2">
    <location>
        <begin position="1"/>
        <end position="44"/>
    </location>
</feature>
<dbReference type="InterPro" id="IPR011992">
    <property type="entry name" value="EF-hand-dom_pair"/>
</dbReference>
<keyword evidence="3" id="KW-0472">Membrane</keyword>
<dbReference type="AlphaFoldDB" id="A0AAJ0GMY0"/>
<feature type="compositionally biased region" description="Basic residues" evidence="2">
    <location>
        <begin position="1"/>
        <end position="11"/>
    </location>
</feature>